<dbReference type="PANTHER" id="PTHR21531:SF0">
    <property type="entry name" value="PROTEIN LTV1 HOMOLOG"/>
    <property type="match status" value="1"/>
</dbReference>
<accession>A0AA88UYT6</accession>
<evidence type="ECO:0000313" key="4">
    <source>
        <dbReference type="Proteomes" id="UP001188597"/>
    </source>
</evidence>
<name>A0AA88UYT6_9ASTE</name>
<dbReference type="GO" id="GO:0030688">
    <property type="term" value="C:preribosome, small subunit precursor"/>
    <property type="evidence" value="ECO:0007669"/>
    <property type="project" value="TreeGrafter"/>
</dbReference>
<organism evidence="3 4">
    <name type="scientific">Escallonia herrerae</name>
    <dbReference type="NCBI Taxonomy" id="1293975"/>
    <lineage>
        <taxon>Eukaryota</taxon>
        <taxon>Viridiplantae</taxon>
        <taxon>Streptophyta</taxon>
        <taxon>Embryophyta</taxon>
        <taxon>Tracheophyta</taxon>
        <taxon>Spermatophyta</taxon>
        <taxon>Magnoliopsida</taxon>
        <taxon>eudicotyledons</taxon>
        <taxon>Gunneridae</taxon>
        <taxon>Pentapetalae</taxon>
        <taxon>asterids</taxon>
        <taxon>campanulids</taxon>
        <taxon>Escalloniales</taxon>
        <taxon>Escalloniaceae</taxon>
        <taxon>Escallonia</taxon>
    </lineage>
</organism>
<gene>
    <name evidence="3" type="ORF">RJ639_023956</name>
</gene>
<feature type="coiled-coil region" evidence="2">
    <location>
        <begin position="257"/>
        <end position="284"/>
    </location>
</feature>
<dbReference type="AlphaFoldDB" id="A0AA88UYT6"/>
<keyword evidence="4" id="KW-1185">Reference proteome</keyword>
<keyword evidence="2" id="KW-0175">Coiled coil</keyword>
<protein>
    <submittedName>
        <fullName evidence="3">Uncharacterized protein</fullName>
    </submittedName>
</protein>
<comment type="similarity">
    <text evidence="1">Belongs to the LTV1 family.</text>
</comment>
<evidence type="ECO:0000313" key="3">
    <source>
        <dbReference type="EMBL" id="KAK2998476.1"/>
    </source>
</evidence>
<dbReference type="EMBL" id="JAVXUP010003638">
    <property type="protein sequence ID" value="KAK2998476.1"/>
    <property type="molecule type" value="Genomic_DNA"/>
</dbReference>
<comment type="caution">
    <text evidence="3">The sequence shown here is derived from an EMBL/GenBank/DDBJ whole genome shotgun (WGS) entry which is preliminary data.</text>
</comment>
<dbReference type="GO" id="GO:0000056">
    <property type="term" value="P:ribosomal small subunit export from nucleus"/>
    <property type="evidence" value="ECO:0007669"/>
    <property type="project" value="TreeGrafter"/>
</dbReference>
<dbReference type="InterPro" id="IPR007307">
    <property type="entry name" value="Ltv1"/>
</dbReference>
<sequence length="304" mass="34872">MTPICWELVGEVSVVNENLPEEPAERAEKHAFDPRVHRLLDERFDSLKLQEYSTESTGECHGATDKQTEYPFGENFTYSINYQETDELELDETYIVPSDLLCDVKDSKSLETAADTIHRSWNMLKSMKMTIVMEVWLFCRNLVMKQKPGIVKSIVSTYSNMDKNHGKIEAPEVRKHMAETISGALNGSSHKIFLKGKQMMPVDFLPHGKIFATKKVEDASRLRAEQQKEEATWPRVRGGKERGEAFNKLDYVRHLMSTCFEAAVEEERREARDLKKEMQGLYRCEGQHAQKLSAFTGSSSIHLM</sequence>
<dbReference type="GO" id="GO:0005634">
    <property type="term" value="C:nucleus"/>
    <property type="evidence" value="ECO:0007669"/>
    <property type="project" value="TreeGrafter"/>
</dbReference>
<dbReference type="Proteomes" id="UP001188597">
    <property type="component" value="Unassembled WGS sequence"/>
</dbReference>
<dbReference type="GO" id="GO:0005829">
    <property type="term" value="C:cytosol"/>
    <property type="evidence" value="ECO:0007669"/>
    <property type="project" value="TreeGrafter"/>
</dbReference>
<reference evidence="3" key="1">
    <citation type="submission" date="2022-12" db="EMBL/GenBank/DDBJ databases">
        <title>Draft genome assemblies for two species of Escallonia (Escalloniales).</title>
        <authorList>
            <person name="Chanderbali A."/>
            <person name="Dervinis C."/>
            <person name="Anghel I."/>
            <person name="Soltis D."/>
            <person name="Soltis P."/>
            <person name="Zapata F."/>
        </authorList>
    </citation>
    <scope>NUCLEOTIDE SEQUENCE</scope>
    <source>
        <strain evidence="3">UCBG64.0493</strain>
        <tissue evidence="3">Leaf</tissue>
    </source>
</reference>
<dbReference type="GO" id="GO:0042274">
    <property type="term" value="P:ribosomal small subunit biogenesis"/>
    <property type="evidence" value="ECO:0007669"/>
    <property type="project" value="InterPro"/>
</dbReference>
<dbReference type="PANTHER" id="PTHR21531">
    <property type="entry name" value="LOW-TEMPERATURE VIABILITY PROTEIN LTV1-RELATED"/>
    <property type="match status" value="1"/>
</dbReference>
<proteinExistence type="inferred from homology"/>
<evidence type="ECO:0000256" key="1">
    <source>
        <dbReference type="ARBA" id="ARBA00009078"/>
    </source>
</evidence>
<evidence type="ECO:0000256" key="2">
    <source>
        <dbReference type="SAM" id="Coils"/>
    </source>
</evidence>